<dbReference type="InterPro" id="IPR015424">
    <property type="entry name" value="PyrdxlP-dep_Trfase"/>
</dbReference>
<keyword evidence="3" id="KW-0808">Transferase</keyword>
<reference evidence="7 8" key="1">
    <citation type="journal article" date="2024" name="Nat. Commun.">
        <title>Phylogenomics reveals the evolutionary origins of lichenization in chlorophyte algae.</title>
        <authorList>
            <person name="Puginier C."/>
            <person name="Libourel C."/>
            <person name="Otte J."/>
            <person name="Skaloud P."/>
            <person name="Haon M."/>
            <person name="Grisel S."/>
            <person name="Petersen M."/>
            <person name="Berrin J.G."/>
            <person name="Delaux P.M."/>
            <person name="Dal Grande F."/>
            <person name="Keller J."/>
        </authorList>
    </citation>
    <scope>NUCLEOTIDE SEQUENCE [LARGE SCALE GENOMIC DNA]</scope>
    <source>
        <strain evidence="7 8">SAG 2043</strain>
    </source>
</reference>
<evidence type="ECO:0000256" key="4">
    <source>
        <dbReference type="ARBA" id="ARBA00022898"/>
    </source>
</evidence>
<evidence type="ECO:0000313" key="7">
    <source>
        <dbReference type="EMBL" id="KAK9807680.1"/>
    </source>
</evidence>
<dbReference type="GO" id="GO:0008483">
    <property type="term" value="F:transaminase activity"/>
    <property type="evidence" value="ECO:0007669"/>
    <property type="project" value="UniProtKB-KW"/>
</dbReference>
<dbReference type="InterPro" id="IPR050859">
    <property type="entry name" value="Class-I_PLP-dep_aminotransf"/>
</dbReference>
<dbReference type="PANTHER" id="PTHR42790:SF19">
    <property type="entry name" value="KYNURENINE_ALPHA-AMINOADIPATE AMINOTRANSFERASE, MITOCHONDRIAL"/>
    <property type="match status" value="1"/>
</dbReference>
<organism evidence="7 8">
    <name type="scientific">[Myrmecia] bisecta</name>
    <dbReference type="NCBI Taxonomy" id="41462"/>
    <lineage>
        <taxon>Eukaryota</taxon>
        <taxon>Viridiplantae</taxon>
        <taxon>Chlorophyta</taxon>
        <taxon>core chlorophytes</taxon>
        <taxon>Trebouxiophyceae</taxon>
        <taxon>Trebouxiales</taxon>
        <taxon>Trebouxiaceae</taxon>
        <taxon>Myrmecia</taxon>
    </lineage>
</organism>
<comment type="cofactor">
    <cofactor evidence="1">
        <name>pyridoxal 5'-phosphate</name>
        <dbReference type="ChEBI" id="CHEBI:597326"/>
    </cofactor>
</comment>
<keyword evidence="8" id="KW-1185">Reference proteome</keyword>
<dbReference type="SUPFAM" id="SSF53383">
    <property type="entry name" value="PLP-dependent transferases"/>
    <property type="match status" value="1"/>
</dbReference>
<evidence type="ECO:0000256" key="3">
    <source>
        <dbReference type="ARBA" id="ARBA00022679"/>
    </source>
</evidence>
<dbReference type="InterPro" id="IPR004839">
    <property type="entry name" value="Aminotransferase_I/II_large"/>
</dbReference>
<sequence length="484" mass="52777">MPATFKSGGNVPMEHGQVENGGPPAKKQRTIETDEPSTSGLHSLVDYGARLSRQGQARQLPSLRVIVSTFTGVPGIIGLHGGLPPPDAFPWTAITMTLRDGSKVEITDPAKVSAAQQYSTVLKGYPGLQEWAHAHTWAQHSPPGAHEVMVTGGSNHTLEIIFSLLLNRGDPLLCEEYTYPHVVESFMNMKGYKAMPVSIDQHGIVPSALRATLEARKESGAQMPRLMYTVPIGQNPTGAITPVSRRRQIYDICRTFDVVIIEDDPYYYLQFAGAGCEPLGLNNLGQSYLSMDTDNRVIRLDSFAKVLAPGVRLGWVTAAPAMIEKIIFCLHGSTLGPCSSSQVMVAEMLRVWGQAGLEAHVRNMQSKYAHRAQVIHDAAAEHLAGLAEWSRPQAGMFMWMRLGAGVTDADQILDLLKEERVVVVPGRIAHCKGPHPGVPCPYVRVSYASAADEDLKEGMRRLANVLRAFQQNHQSPATSNGNHK</sequence>
<dbReference type="AlphaFoldDB" id="A0AAW1PH01"/>
<evidence type="ECO:0000313" key="8">
    <source>
        <dbReference type="Proteomes" id="UP001489004"/>
    </source>
</evidence>
<dbReference type="Pfam" id="PF00155">
    <property type="entry name" value="Aminotran_1_2"/>
    <property type="match status" value="1"/>
</dbReference>
<dbReference type="PANTHER" id="PTHR42790">
    <property type="entry name" value="AMINOTRANSFERASE"/>
    <property type="match status" value="1"/>
</dbReference>
<dbReference type="GO" id="GO:0030170">
    <property type="term" value="F:pyridoxal phosphate binding"/>
    <property type="evidence" value="ECO:0007669"/>
    <property type="project" value="InterPro"/>
</dbReference>
<feature type="region of interest" description="Disordered" evidence="5">
    <location>
        <begin position="1"/>
        <end position="42"/>
    </location>
</feature>
<evidence type="ECO:0000256" key="1">
    <source>
        <dbReference type="ARBA" id="ARBA00001933"/>
    </source>
</evidence>
<dbReference type="GO" id="GO:1901605">
    <property type="term" value="P:alpha-amino acid metabolic process"/>
    <property type="evidence" value="ECO:0007669"/>
    <property type="project" value="TreeGrafter"/>
</dbReference>
<accession>A0AAW1PH01</accession>
<gene>
    <name evidence="7" type="ORF">WJX72_005972</name>
</gene>
<evidence type="ECO:0000259" key="6">
    <source>
        <dbReference type="Pfam" id="PF00155"/>
    </source>
</evidence>
<comment type="caution">
    <text evidence="7">The sequence shown here is derived from an EMBL/GenBank/DDBJ whole genome shotgun (WGS) entry which is preliminary data.</text>
</comment>
<feature type="domain" description="Aminotransferase class I/classII large" evidence="6">
    <location>
        <begin position="147"/>
        <end position="462"/>
    </location>
</feature>
<proteinExistence type="predicted"/>
<dbReference type="CDD" id="cd00609">
    <property type="entry name" value="AAT_like"/>
    <property type="match status" value="1"/>
</dbReference>
<name>A0AAW1PH01_9CHLO</name>
<protein>
    <recommendedName>
        <fullName evidence="6">Aminotransferase class I/classII large domain-containing protein</fullName>
    </recommendedName>
</protein>
<dbReference type="Proteomes" id="UP001489004">
    <property type="component" value="Unassembled WGS sequence"/>
</dbReference>
<evidence type="ECO:0000256" key="2">
    <source>
        <dbReference type="ARBA" id="ARBA00022576"/>
    </source>
</evidence>
<keyword evidence="4" id="KW-0663">Pyridoxal phosphate</keyword>
<keyword evidence="2" id="KW-0032">Aminotransferase</keyword>
<evidence type="ECO:0000256" key="5">
    <source>
        <dbReference type="SAM" id="MobiDB-lite"/>
    </source>
</evidence>
<dbReference type="InterPro" id="IPR015421">
    <property type="entry name" value="PyrdxlP-dep_Trfase_major"/>
</dbReference>
<dbReference type="Gene3D" id="3.40.640.10">
    <property type="entry name" value="Type I PLP-dependent aspartate aminotransferase-like (Major domain)"/>
    <property type="match status" value="1"/>
</dbReference>
<dbReference type="EMBL" id="JALJOR010000012">
    <property type="protein sequence ID" value="KAK9807680.1"/>
    <property type="molecule type" value="Genomic_DNA"/>
</dbReference>